<dbReference type="STRING" id="76595.SAMN05660313_02646"/>
<dbReference type="Pfam" id="PF14322">
    <property type="entry name" value="SusD-like_3"/>
    <property type="match status" value="1"/>
</dbReference>
<evidence type="ECO:0000256" key="3">
    <source>
        <dbReference type="ARBA" id="ARBA00022729"/>
    </source>
</evidence>
<feature type="domain" description="SusD-like N-terminal" evidence="7">
    <location>
        <begin position="88"/>
        <end position="222"/>
    </location>
</feature>
<evidence type="ECO:0000313" key="8">
    <source>
        <dbReference type="EMBL" id="SFW59521.1"/>
    </source>
</evidence>
<dbReference type="EMBL" id="FPIY01000004">
    <property type="protein sequence ID" value="SFW59521.1"/>
    <property type="molecule type" value="Genomic_DNA"/>
</dbReference>
<keyword evidence="4" id="KW-0472">Membrane</keyword>
<evidence type="ECO:0000256" key="4">
    <source>
        <dbReference type="ARBA" id="ARBA00023136"/>
    </source>
</evidence>
<keyword evidence="5" id="KW-0998">Cell outer membrane</keyword>
<proteinExistence type="inferred from homology"/>
<keyword evidence="3" id="KW-0732">Signal</keyword>
<dbReference type="AlphaFoldDB" id="A0A1K1QIN6"/>
<evidence type="ECO:0000313" key="9">
    <source>
        <dbReference type="Proteomes" id="UP000183257"/>
    </source>
</evidence>
<dbReference type="InterPro" id="IPR033985">
    <property type="entry name" value="SusD-like_N"/>
</dbReference>
<evidence type="ECO:0000256" key="1">
    <source>
        <dbReference type="ARBA" id="ARBA00004442"/>
    </source>
</evidence>
<dbReference type="InterPro" id="IPR012944">
    <property type="entry name" value="SusD_RagB_dom"/>
</dbReference>
<name>A0A1K1QIN6_9FLAO</name>
<accession>A0A1K1QIN6</accession>
<evidence type="ECO:0000256" key="2">
    <source>
        <dbReference type="ARBA" id="ARBA00006275"/>
    </source>
</evidence>
<dbReference type="Proteomes" id="UP000183257">
    <property type="component" value="Unassembled WGS sequence"/>
</dbReference>
<dbReference type="SUPFAM" id="SSF48452">
    <property type="entry name" value="TPR-like"/>
    <property type="match status" value="1"/>
</dbReference>
<dbReference type="PROSITE" id="PS51257">
    <property type="entry name" value="PROKAR_LIPOPROTEIN"/>
    <property type="match status" value="1"/>
</dbReference>
<protein>
    <submittedName>
        <fullName evidence="8">SusD family protein</fullName>
    </submittedName>
</protein>
<dbReference type="Pfam" id="PF07980">
    <property type="entry name" value="SusD_RagB"/>
    <property type="match status" value="1"/>
</dbReference>
<dbReference type="OrthoDB" id="621570at2"/>
<gene>
    <name evidence="8" type="ORF">SAMN05660313_02646</name>
</gene>
<dbReference type="InterPro" id="IPR011990">
    <property type="entry name" value="TPR-like_helical_dom_sf"/>
</dbReference>
<sequence>MKKLIILFPIIALLLGSCELEKNPYDQISVDELLSDPGSIQTATVGNYALLKGNVGYDGWVDDLHRISEYAGDNIALSGGTTDHLFYLYNYQSIPTNSRVARFWSNSYKITVGCNVMIEKIPEGESEETDQLLGENYYLRALVYFQMGNVFGRPYNQGPSNLSIPLKLTSDTDDRPDRNTVQEVYDQVIKDLLKAESLMSINKGASYASKESAQALLSRVYLYMEDNVNAEEYANRVIASGEYSLLSNGEFKEMNKLIPDNNAEAIFAVTLSKDSDLLGQWDDWYTIGSFYATVDGAGWGEMYASKTYMDLLNKNAADARSAFIAPQYLEDEEGDKIPAVYWVNSDYKYEFRNTTETAGVTTFTDGGVTYTVQSENINGTTVYYFNGPDGRQDVTKDFDLKKRNGYPKFYILKASLQEDDVHMWSPMVSRLAEMYLNKAESFAKRGLDQLALDNINILRVRAGVPEYELSSLPAGKTVLELVAEERRLELAYEGHRRYDVYRNGDTMDRRYPGTHLNGANAYLEIPASASRIIEYIPEQQIILQPSLIQNN</sequence>
<evidence type="ECO:0000256" key="5">
    <source>
        <dbReference type="ARBA" id="ARBA00023237"/>
    </source>
</evidence>
<comment type="similarity">
    <text evidence="2">Belongs to the SusD family.</text>
</comment>
<dbReference type="RefSeq" id="WP_072304278.1">
    <property type="nucleotide sequence ID" value="NZ_FPIY01000004.1"/>
</dbReference>
<comment type="subcellular location">
    <subcellularLocation>
        <location evidence="1">Cell outer membrane</location>
    </subcellularLocation>
</comment>
<keyword evidence="9" id="KW-1185">Reference proteome</keyword>
<organism evidence="8 9">
    <name type="scientific">Cellulophaga fucicola</name>
    <dbReference type="NCBI Taxonomy" id="76595"/>
    <lineage>
        <taxon>Bacteria</taxon>
        <taxon>Pseudomonadati</taxon>
        <taxon>Bacteroidota</taxon>
        <taxon>Flavobacteriia</taxon>
        <taxon>Flavobacteriales</taxon>
        <taxon>Flavobacteriaceae</taxon>
        <taxon>Cellulophaga</taxon>
    </lineage>
</organism>
<evidence type="ECO:0000259" key="6">
    <source>
        <dbReference type="Pfam" id="PF07980"/>
    </source>
</evidence>
<feature type="domain" description="RagB/SusD" evidence="6">
    <location>
        <begin position="264"/>
        <end position="519"/>
    </location>
</feature>
<reference evidence="9" key="1">
    <citation type="submission" date="2016-11" db="EMBL/GenBank/DDBJ databases">
        <authorList>
            <person name="Varghese N."/>
            <person name="Submissions S."/>
        </authorList>
    </citation>
    <scope>NUCLEOTIDE SEQUENCE [LARGE SCALE GENOMIC DNA]</scope>
    <source>
        <strain evidence="9">DSM 24786</strain>
    </source>
</reference>
<dbReference type="GO" id="GO:0009279">
    <property type="term" value="C:cell outer membrane"/>
    <property type="evidence" value="ECO:0007669"/>
    <property type="project" value="UniProtKB-SubCell"/>
</dbReference>
<evidence type="ECO:0000259" key="7">
    <source>
        <dbReference type="Pfam" id="PF14322"/>
    </source>
</evidence>
<dbReference type="Gene3D" id="1.25.40.390">
    <property type="match status" value="2"/>
</dbReference>